<dbReference type="PANTHER" id="PTHR21152:SF40">
    <property type="entry name" value="ALANINE--GLYOXYLATE AMINOTRANSFERASE"/>
    <property type="match status" value="1"/>
</dbReference>
<name>A0A6J5D1N0_9BURK</name>
<evidence type="ECO:0000256" key="1">
    <source>
        <dbReference type="ARBA" id="ARBA00001933"/>
    </source>
</evidence>
<dbReference type="InterPro" id="IPR015422">
    <property type="entry name" value="PyrdxlP-dep_Trfase_small"/>
</dbReference>
<reference evidence="7 8" key="1">
    <citation type="submission" date="2020-04" db="EMBL/GenBank/DDBJ databases">
        <authorList>
            <person name="De Canck E."/>
        </authorList>
    </citation>
    <scope>NUCLEOTIDE SEQUENCE [LARGE SCALE GENOMIC DNA]</scope>
    <source>
        <strain evidence="7 8">LMG 29739</strain>
    </source>
</reference>
<dbReference type="InterPro" id="IPR015421">
    <property type="entry name" value="PyrdxlP-dep_Trfase_major"/>
</dbReference>
<dbReference type="InterPro" id="IPR024169">
    <property type="entry name" value="SP_NH2Trfase/AEP_transaminase"/>
</dbReference>
<dbReference type="Gene3D" id="3.90.1150.10">
    <property type="entry name" value="Aspartate Aminotransferase, domain 1"/>
    <property type="match status" value="1"/>
</dbReference>
<dbReference type="Pfam" id="PF00266">
    <property type="entry name" value="Aminotran_5"/>
    <property type="match status" value="1"/>
</dbReference>
<keyword evidence="7" id="KW-0032">Aminotransferase</keyword>
<feature type="binding site" evidence="4">
    <location>
        <position position="352"/>
    </location>
    <ligand>
        <name>substrate</name>
    </ligand>
</feature>
<evidence type="ECO:0000256" key="2">
    <source>
        <dbReference type="ARBA" id="ARBA00009236"/>
    </source>
</evidence>
<dbReference type="GO" id="GO:0008453">
    <property type="term" value="F:alanine-glyoxylate transaminase activity"/>
    <property type="evidence" value="ECO:0007669"/>
    <property type="project" value="TreeGrafter"/>
</dbReference>
<dbReference type="Proteomes" id="UP000494329">
    <property type="component" value="Unassembled WGS sequence"/>
</dbReference>
<feature type="modified residue" description="N6-(pyridoxal phosphate)lysine" evidence="5">
    <location>
        <position position="203"/>
    </location>
</feature>
<dbReference type="InterPro" id="IPR000192">
    <property type="entry name" value="Aminotrans_V_dom"/>
</dbReference>
<dbReference type="Gene3D" id="3.40.640.10">
    <property type="entry name" value="Type I PLP-dependent aspartate aminotransferase-like (Major domain)"/>
    <property type="match status" value="1"/>
</dbReference>
<evidence type="ECO:0000313" key="7">
    <source>
        <dbReference type="EMBL" id="CAB3748230.1"/>
    </source>
</evidence>
<dbReference type="AlphaFoldDB" id="A0A6J5D1N0"/>
<dbReference type="SUPFAM" id="SSF53383">
    <property type="entry name" value="PLP-dependent transferases"/>
    <property type="match status" value="1"/>
</dbReference>
<evidence type="ECO:0000313" key="8">
    <source>
        <dbReference type="Proteomes" id="UP000494329"/>
    </source>
</evidence>
<keyword evidence="3 5" id="KW-0663">Pyridoxal phosphate</keyword>
<dbReference type="GO" id="GO:0019265">
    <property type="term" value="P:glycine biosynthetic process, by transamination of glyoxylate"/>
    <property type="evidence" value="ECO:0007669"/>
    <property type="project" value="TreeGrafter"/>
</dbReference>
<feature type="domain" description="Aminotransferase class V" evidence="6">
    <location>
        <begin position="42"/>
        <end position="342"/>
    </location>
</feature>
<evidence type="ECO:0000259" key="6">
    <source>
        <dbReference type="Pfam" id="PF00266"/>
    </source>
</evidence>
<dbReference type="GO" id="GO:0050281">
    <property type="term" value="F:L-serine-glyoxylate transaminase activity"/>
    <property type="evidence" value="ECO:0007669"/>
    <property type="project" value="UniProtKB-EC"/>
</dbReference>
<comment type="similarity">
    <text evidence="2">Belongs to the class-V pyridoxal-phosphate-dependent aminotransferase family.</text>
</comment>
<dbReference type="EC" id="2.6.1.45" evidence="7"/>
<comment type="cofactor">
    <cofactor evidence="1 5">
        <name>pyridoxal 5'-phosphate</name>
        <dbReference type="ChEBI" id="CHEBI:597326"/>
    </cofactor>
</comment>
<dbReference type="PANTHER" id="PTHR21152">
    <property type="entry name" value="AMINOTRANSFERASE CLASS V"/>
    <property type="match status" value="1"/>
</dbReference>
<protein>
    <submittedName>
        <fullName evidence="7">Serine--glyoxylate aminotransferase</fullName>
        <ecNumber evidence="7">2.6.1.45</ecNumber>
    </submittedName>
</protein>
<accession>A0A6J5D1N0</accession>
<proteinExistence type="inferred from homology"/>
<dbReference type="InterPro" id="IPR015424">
    <property type="entry name" value="PyrdxlP-dep_Trfase"/>
</dbReference>
<evidence type="ECO:0000256" key="4">
    <source>
        <dbReference type="PIRSR" id="PIRSR000524-1"/>
    </source>
</evidence>
<gene>
    <name evidence="7" type="primary">sgaA_1</name>
    <name evidence="7" type="ORF">LMG29739_00511</name>
</gene>
<keyword evidence="8" id="KW-1185">Reference proteome</keyword>
<sequence>MNPNLPATAGIKLLHTPGPTHVPDLVRNAMSAQPFDLNDPRLAAVVENCERGLQRLLNTAHADVMMYTANGHGAWEAAIVNLLPPGGKVLVAGSGHFGETWAQAAEGCGAKAIRTAARAGSPIDPALIEAALRADNAHEIVAVFAVQTDTSTGVTSDIQQVRQAIDRAQHPALLVVDVVASLGATPFQMDAWGVNVAIGASQKALMLPPGMSFTAVDARAMNAARDNRTPRVYWDWNARKSPIGYRKFCGTPPESHLMGLEVSLGMIEREGYDAVFARHARIARAVHAAVECWGEHGALWLMVQEPSARSASITAIGVREGIDPAQIYTLARERFHVALAGGLGPHNGKVFRIGHLGSINEAMILGCLAGVEATLRLLNIPIGDGAMERAIAALNDRMPPVR</sequence>
<dbReference type="PIRSF" id="PIRSF000524">
    <property type="entry name" value="SPT"/>
    <property type="match status" value="1"/>
</dbReference>
<keyword evidence="7" id="KW-0808">Transferase</keyword>
<dbReference type="EMBL" id="CADIKF010000002">
    <property type="protein sequence ID" value="CAB3748230.1"/>
    <property type="molecule type" value="Genomic_DNA"/>
</dbReference>
<organism evidence="7 8">
    <name type="scientific">Paraburkholderia solisilvae</name>
    <dbReference type="NCBI Taxonomy" id="624376"/>
    <lineage>
        <taxon>Bacteria</taxon>
        <taxon>Pseudomonadati</taxon>
        <taxon>Pseudomonadota</taxon>
        <taxon>Betaproteobacteria</taxon>
        <taxon>Burkholderiales</taxon>
        <taxon>Burkholderiaceae</taxon>
        <taxon>Paraburkholderia</taxon>
    </lineage>
</organism>
<evidence type="ECO:0000256" key="3">
    <source>
        <dbReference type="ARBA" id="ARBA00022898"/>
    </source>
</evidence>
<evidence type="ECO:0000256" key="5">
    <source>
        <dbReference type="PIRSR" id="PIRSR000524-50"/>
    </source>
</evidence>
<dbReference type="GO" id="GO:0004760">
    <property type="term" value="F:L-serine-pyruvate transaminase activity"/>
    <property type="evidence" value="ECO:0007669"/>
    <property type="project" value="TreeGrafter"/>
</dbReference>
<dbReference type="RefSeq" id="WP_175109176.1">
    <property type="nucleotide sequence ID" value="NZ_CADIKF010000002.1"/>
</dbReference>